<protein>
    <submittedName>
        <fullName evidence="2">Uncharacterized protein</fullName>
    </submittedName>
</protein>
<feature type="region of interest" description="Disordered" evidence="1">
    <location>
        <begin position="1"/>
        <end position="21"/>
    </location>
</feature>
<accession>A0A1E1W6S2</accession>
<proteinExistence type="predicted"/>
<organism evidence="2">
    <name type="scientific">Pectinophora gossypiella</name>
    <name type="common">Cotton pink bollworm</name>
    <name type="synonym">Depressaria gossypiella</name>
    <dbReference type="NCBI Taxonomy" id="13191"/>
    <lineage>
        <taxon>Eukaryota</taxon>
        <taxon>Metazoa</taxon>
        <taxon>Ecdysozoa</taxon>
        <taxon>Arthropoda</taxon>
        <taxon>Hexapoda</taxon>
        <taxon>Insecta</taxon>
        <taxon>Pterygota</taxon>
        <taxon>Neoptera</taxon>
        <taxon>Endopterygota</taxon>
        <taxon>Lepidoptera</taxon>
        <taxon>Glossata</taxon>
        <taxon>Ditrysia</taxon>
        <taxon>Gelechioidea</taxon>
        <taxon>Gelechiidae</taxon>
        <taxon>Apatetrinae</taxon>
        <taxon>Pectinophora</taxon>
    </lineage>
</organism>
<dbReference type="AlphaFoldDB" id="A0A1E1W6S2"/>
<name>A0A1E1W6S2_PECGO</name>
<evidence type="ECO:0000256" key="1">
    <source>
        <dbReference type="SAM" id="MobiDB-lite"/>
    </source>
</evidence>
<evidence type="ECO:0000313" key="2">
    <source>
        <dbReference type="EMBL" id="JAT82655.1"/>
    </source>
</evidence>
<feature type="non-terminal residue" evidence="2">
    <location>
        <position position="105"/>
    </location>
</feature>
<sequence>MEHDIDLMLTSKMAPKQERRRSSIFSLLKKKKLSRQLSEPPHYSTLNLNRKYSIDSAILTGYNEKENGVHMFLEQMPKERELAGAASDSDSCGSRMAGAVLEAGA</sequence>
<dbReference type="EMBL" id="GDQN01008399">
    <property type="protein sequence ID" value="JAT82655.1"/>
    <property type="molecule type" value="Transcribed_RNA"/>
</dbReference>
<gene>
    <name evidence="2" type="ORF">g.7967</name>
</gene>
<reference evidence="2" key="1">
    <citation type="submission" date="2015-09" db="EMBL/GenBank/DDBJ databases">
        <title>De novo assembly of Pectinophora gossypiella (Pink Bollworm) gut transcriptome.</title>
        <authorList>
            <person name="Tassone E.E."/>
        </authorList>
    </citation>
    <scope>NUCLEOTIDE SEQUENCE</scope>
</reference>